<dbReference type="InterPro" id="IPR036271">
    <property type="entry name" value="Tet_transcr_reg_TetR-rel_C_sf"/>
</dbReference>
<dbReference type="Proteomes" id="UP001623041">
    <property type="component" value="Unassembled WGS sequence"/>
</dbReference>
<accession>A0ABW8RFR2</accession>
<organism evidence="6 7">
    <name type="scientific">Bacillus salipaludis</name>
    <dbReference type="NCBI Taxonomy" id="2547811"/>
    <lineage>
        <taxon>Bacteria</taxon>
        <taxon>Bacillati</taxon>
        <taxon>Bacillota</taxon>
        <taxon>Bacilli</taxon>
        <taxon>Bacillales</taxon>
        <taxon>Bacillaceae</taxon>
        <taxon>Bacillus</taxon>
    </lineage>
</organism>
<dbReference type="Pfam" id="PF00440">
    <property type="entry name" value="TetR_N"/>
    <property type="match status" value="1"/>
</dbReference>
<evidence type="ECO:0000259" key="5">
    <source>
        <dbReference type="PROSITE" id="PS50977"/>
    </source>
</evidence>
<protein>
    <submittedName>
        <fullName evidence="6">TetR/AcrR family transcriptional regulator</fullName>
    </submittedName>
</protein>
<reference evidence="6 7" key="1">
    <citation type="submission" date="2024-11" db="EMBL/GenBank/DDBJ databases">
        <authorList>
            <person name="Lucas J.A."/>
        </authorList>
    </citation>
    <scope>NUCLEOTIDE SEQUENCE [LARGE SCALE GENOMIC DNA]</scope>
    <source>
        <strain evidence="6 7">Z 5.4</strain>
    </source>
</reference>
<dbReference type="PRINTS" id="PR00455">
    <property type="entry name" value="HTHTETR"/>
</dbReference>
<gene>
    <name evidence="6" type="ORF">ACJEBI_06345</name>
</gene>
<dbReference type="InterPro" id="IPR025996">
    <property type="entry name" value="MT1864/Rv1816-like_C"/>
</dbReference>
<keyword evidence="3" id="KW-0804">Transcription</keyword>
<dbReference type="Gene3D" id="1.10.357.10">
    <property type="entry name" value="Tetracycline Repressor, domain 2"/>
    <property type="match status" value="1"/>
</dbReference>
<dbReference type="RefSeq" id="WP_406579770.1">
    <property type="nucleotide sequence ID" value="NZ_JBJHQH010000003.1"/>
</dbReference>
<comment type="caution">
    <text evidence="6">The sequence shown here is derived from an EMBL/GenBank/DDBJ whole genome shotgun (WGS) entry which is preliminary data.</text>
</comment>
<dbReference type="InterPro" id="IPR050109">
    <property type="entry name" value="HTH-type_TetR-like_transc_reg"/>
</dbReference>
<evidence type="ECO:0000256" key="2">
    <source>
        <dbReference type="ARBA" id="ARBA00023125"/>
    </source>
</evidence>
<keyword evidence="1" id="KW-0805">Transcription regulation</keyword>
<evidence type="ECO:0000256" key="1">
    <source>
        <dbReference type="ARBA" id="ARBA00023015"/>
    </source>
</evidence>
<dbReference type="PANTHER" id="PTHR30055:SF212">
    <property type="entry name" value="TETR-FAMILY FAMILY TRANSCRIPTIONAL REGULATOR"/>
    <property type="match status" value="1"/>
</dbReference>
<dbReference type="PANTHER" id="PTHR30055">
    <property type="entry name" value="HTH-TYPE TRANSCRIPTIONAL REGULATOR RUTR"/>
    <property type="match status" value="1"/>
</dbReference>
<proteinExistence type="predicted"/>
<dbReference type="Pfam" id="PF13305">
    <property type="entry name" value="TetR_C_33"/>
    <property type="match status" value="1"/>
</dbReference>
<keyword evidence="7" id="KW-1185">Reference proteome</keyword>
<feature type="DNA-binding region" description="H-T-H motif" evidence="4">
    <location>
        <begin position="35"/>
        <end position="54"/>
    </location>
</feature>
<feature type="domain" description="HTH tetR-type" evidence="5">
    <location>
        <begin position="12"/>
        <end position="72"/>
    </location>
</feature>
<evidence type="ECO:0000256" key="4">
    <source>
        <dbReference type="PROSITE-ProRule" id="PRU00335"/>
    </source>
</evidence>
<name>A0ABW8RFR2_9BACI</name>
<evidence type="ECO:0000256" key="3">
    <source>
        <dbReference type="ARBA" id="ARBA00023163"/>
    </source>
</evidence>
<dbReference type="EMBL" id="JBJHQH010000003">
    <property type="protein sequence ID" value="MFK9091095.1"/>
    <property type="molecule type" value="Genomic_DNA"/>
</dbReference>
<dbReference type="InterPro" id="IPR009057">
    <property type="entry name" value="Homeodomain-like_sf"/>
</dbReference>
<evidence type="ECO:0000313" key="7">
    <source>
        <dbReference type="Proteomes" id="UP001623041"/>
    </source>
</evidence>
<evidence type="ECO:0000313" key="6">
    <source>
        <dbReference type="EMBL" id="MFK9091095.1"/>
    </source>
</evidence>
<dbReference type="SUPFAM" id="SSF48498">
    <property type="entry name" value="Tetracyclin repressor-like, C-terminal domain"/>
    <property type="match status" value="1"/>
</dbReference>
<keyword evidence="2 4" id="KW-0238">DNA-binding</keyword>
<dbReference type="SUPFAM" id="SSF46689">
    <property type="entry name" value="Homeodomain-like"/>
    <property type="match status" value="1"/>
</dbReference>
<dbReference type="PROSITE" id="PS50977">
    <property type="entry name" value="HTH_TETR_2"/>
    <property type="match status" value="1"/>
</dbReference>
<dbReference type="InterPro" id="IPR001647">
    <property type="entry name" value="HTH_TetR"/>
</dbReference>
<sequence>MGTKERRKREIEEMRLEIIEAAVQLFLTDGYENVSMRKIAKQIDYSPTAIYNYFANKEEILIHLLRHGYSIFLTSLKEGVAKCESQDVVERLKASLHAYIEFGLNHPDYYRLIFIENLHQLQKVLTDEDDRVRGFVLLTEMVIEARNAGVLKLHDPHMAAQSLWASLHGITSLLITFPDFSWHEKEAFVTFQVDAMIKGLS</sequence>